<dbReference type="SUPFAM" id="SSF53271">
    <property type="entry name" value="PRTase-like"/>
    <property type="match status" value="1"/>
</dbReference>
<dbReference type="UniPathway" id="UPA00070">
    <property type="reaction ID" value="UER00119"/>
</dbReference>
<reference evidence="17" key="1">
    <citation type="submission" date="2014-08" db="EMBL/GenBank/DDBJ databases">
        <authorList>
            <person name="Murali S."/>
            <person name="Richards S."/>
            <person name="Bandaranaike D."/>
            <person name="Bellair M."/>
            <person name="Blankenburg K."/>
            <person name="Chao H."/>
            <person name="Dinh H."/>
            <person name="Doddapaneni H."/>
            <person name="Dugan-Rocha S."/>
            <person name="Elkadiri S."/>
            <person name="Gnanaolivu R."/>
            <person name="Hughes D."/>
            <person name="Lee S."/>
            <person name="Li M."/>
            <person name="Ming W."/>
            <person name="Munidasa M."/>
            <person name="Muniz J."/>
            <person name="Nguyen L."/>
            <person name="Osuji N."/>
            <person name="Pu L.-L."/>
            <person name="Puazo M."/>
            <person name="Skinner E."/>
            <person name="Qu C."/>
            <person name="Quiroz J."/>
            <person name="Raj R."/>
            <person name="Weissenberger G."/>
            <person name="Xin Y."/>
            <person name="Zou X."/>
            <person name="Han Y."/>
            <person name="Worley K."/>
            <person name="Muzny D."/>
            <person name="Gibbs R."/>
        </authorList>
    </citation>
    <scope>NUCLEOTIDE SEQUENCE</scope>
    <source>
        <strain evidence="17">HAZT.00-mixed</strain>
        <tissue evidence="17">Whole organism</tissue>
    </source>
</reference>
<sequence>MEKDKLEECILQMHEIGVLKFGDFTLKSGMQSPVYFDMRIVTSYPKLLKVVSELLWCVAPRKAYDHICGVAYTGIPLATVISQLQVSQCLHAKHNELVFGQDMPMLVRRKESKNYGTKQLVEGVYRAGQSCLIVEDVLVSGTSVYETVETLRNLQLNASDAVVFLDRQQGGACNLHTLGVNITPVVTLDQMLEVLKRHGRIQDTMIAEVQQFIRKNNVTKIRTKCEEAVSVPANERLIKTFELRADAAVHPLVRSLLGIVTSKRSNLCVSADVSSCTELLTLAQQVGPHICLLKTHVDTLPDFSDSVAQQLRSVAQQHNFLLFEDSKFVDIGATVARQWERRGAWADIVTVVPIAGDGLLTAIAQAALDNSKKGVILVAEMSSDGALRSAEYQEMCRAAAKRFPHLVMGFVSQSSISQSPWLLQLSPGVSVSASGDALGQRYVSPECSVGERGADVIIVGRGVTTSSDPAAAAANYQQLAYSAYLERVKRL</sequence>
<dbReference type="GO" id="GO:0006207">
    <property type="term" value="P:'de novo' pyrimidine nucleobase biosynthetic process"/>
    <property type="evidence" value="ECO:0007669"/>
    <property type="project" value="InterPro"/>
</dbReference>
<comment type="pathway">
    <text evidence="1">Pyrimidine metabolism; UMP biosynthesis via de novo pathway; UMP from orotate: step 2/2.</text>
</comment>
<dbReference type="Gene3D" id="3.20.20.70">
    <property type="entry name" value="Aldolase class I"/>
    <property type="match status" value="1"/>
</dbReference>
<dbReference type="FunFam" id="3.40.50.2020:FF:000025">
    <property type="entry name" value="Uridine monophosphate synthetase"/>
    <property type="match status" value="1"/>
</dbReference>
<keyword evidence="8" id="KW-0328">Glycosyltransferase</keyword>
<dbReference type="InterPro" id="IPR014732">
    <property type="entry name" value="OMPdecase"/>
</dbReference>
<keyword evidence="13" id="KW-0511">Multifunctional enzyme</keyword>
<dbReference type="GO" id="GO:0044205">
    <property type="term" value="P:'de novo' UMP biosynthetic process"/>
    <property type="evidence" value="ECO:0007669"/>
    <property type="project" value="UniProtKB-UniPathway"/>
</dbReference>
<organism evidence="17">
    <name type="scientific">Hyalella azteca</name>
    <name type="common">Amphipod</name>
    <dbReference type="NCBI Taxonomy" id="294128"/>
    <lineage>
        <taxon>Eukaryota</taxon>
        <taxon>Metazoa</taxon>
        <taxon>Ecdysozoa</taxon>
        <taxon>Arthropoda</taxon>
        <taxon>Crustacea</taxon>
        <taxon>Multicrustacea</taxon>
        <taxon>Malacostraca</taxon>
        <taxon>Eumalacostraca</taxon>
        <taxon>Peracarida</taxon>
        <taxon>Amphipoda</taxon>
        <taxon>Senticaudata</taxon>
        <taxon>Talitrida</taxon>
        <taxon>Talitroidea</taxon>
        <taxon>Hyalellidae</taxon>
        <taxon>Hyalella</taxon>
    </lineage>
</organism>
<evidence type="ECO:0000256" key="11">
    <source>
        <dbReference type="ARBA" id="ARBA00022975"/>
    </source>
</evidence>
<dbReference type="NCBIfam" id="TIGR00336">
    <property type="entry name" value="pyrE"/>
    <property type="match status" value="1"/>
</dbReference>
<feature type="active site" description="For OMPdecase activity" evidence="14">
    <location>
        <position position="325"/>
    </location>
</feature>
<keyword evidence="12" id="KW-0456">Lyase</keyword>
<feature type="active site" description="For OMPdecase activity" evidence="14">
    <location>
        <position position="330"/>
    </location>
</feature>
<dbReference type="CDD" id="cd06223">
    <property type="entry name" value="PRTases_typeI"/>
    <property type="match status" value="1"/>
</dbReference>
<protein>
    <recommendedName>
        <fullName evidence="7">Uridine 5'-monophosphate synthase</fullName>
        <ecNumber evidence="5">2.4.2.10</ecNumber>
        <ecNumber evidence="6">4.1.1.23</ecNumber>
    </recommendedName>
</protein>
<dbReference type="InterPro" id="IPR001754">
    <property type="entry name" value="OMPdeCOase_dom"/>
</dbReference>
<reference evidence="17" key="3">
    <citation type="submission" date="2019-06" db="EMBL/GenBank/DDBJ databases">
        <authorList>
            <person name="Poynton C."/>
            <person name="Hasenbein S."/>
            <person name="Benoit J.B."/>
            <person name="Sepulveda M.S."/>
            <person name="Poelchau M.F."/>
            <person name="Murali S.C."/>
            <person name="Chen S."/>
            <person name="Glastad K.M."/>
            <person name="Werren J.H."/>
            <person name="Vineis J.H."/>
            <person name="Bowen J.L."/>
            <person name="Friedrich M."/>
            <person name="Jones J."/>
            <person name="Robertson H.M."/>
            <person name="Feyereisen R."/>
            <person name="Mechler-Hickson A."/>
            <person name="Mathers N."/>
            <person name="Lee C.E."/>
            <person name="Colbourne J.K."/>
            <person name="Biales A."/>
            <person name="Johnston J.S."/>
            <person name="Wellborn G.A."/>
            <person name="Rosendale A.J."/>
            <person name="Cridge A.G."/>
            <person name="Munoz-Torres M.C."/>
            <person name="Bain P.A."/>
            <person name="Manny A.R."/>
            <person name="Major K.M."/>
            <person name="Lambert F.N."/>
            <person name="Vulpe C.D."/>
            <person name="Tuck P."/>
            <person name="Blalock B.J."/>
            <person name="Lin Y.-Y."/>
            <person name="Smith M.E."/>
            <person name="Ochoa-Acuna H."/>
            <person name="Chen M.-J.M."/>
            <person name="Childers C.P."/>
            <person name="Qu J."/>
            <person name="Dugan S."/>
            <person name="Lee S.L."/>
            <person name="Chao H."/>
            <person name="Dinh H."/>
            <person name="Han Y."/>
            <person name="Doddapaneni H."/>
            <person name="Worley K.C."/>
            <person name="Muzny D.M."/>
            <person name="Gibbs R.A."/>
            <person name="Richards S."/>
        </authorList>
    </citation>
    <scope>NUCLEOTIDE SEQUENCE</scope>
    <source>
        <strain evidence="17">HAZT.00-mixed</strain>
        <tissue evidence="17">Whole organism</tissue>
    </source>
</reference>
<feature type="binding site" evidence="15">
    <location>
        <position position="272"/>
    </location>
    <ligand>
        <name>substrate</name>
    </ligand>
</feature>
<evidence type="ECO:0000256" key="5">
    <source>
        <dbReference type="ARBA" id="ARBA00011971"/>
    </source>
</evidence>
<keyword evidence="11" id="KW-0665">Pyrimidine biosynthesis</keyword>
<evidence type="ECO:0000256" key="1">
    <source>
        <dbReference type="ARBA" id="ARBA00004861"/>
    </source>
</evidence>
<dbReference type="GO" id="GO:0004588">
    <property type="term" value="F:orotate phosphoribosyltransferase activity"/>
    <property type="evidence" value="ECO:0007669"/>
    <property type="project" value="UniProtKB-EC"/>
</dbReference>
<evidence type="ECO:0000256" key="2">
    <source>
        <dbReference type="ARBA" id="ARBA00004889"/>
    </source>
</evidence>
<dbReference type="HAMAP" id="MF_01208">
    <property type="entry name" value="PyrE"/>
    <property type="match status" value="1"/>
</dbReference>
<dbReference type="Pfam" id="PF00215">
    <property type="entry name" value="OMPdecase"/>
    <property type="match status" value="1"/>
</dbReference>
<evidence type="ECO:0000256" key="3">
    <source>
        <dbReference type="ARBA" id="ARBA00006221"/>
    </source>
</evidence>
<dbReference type="InterPro" id="IPR011060">
    <property type="entry name" value="RibuloseP-bd_barrel"/>
</dbReference>
<reference evidence="17" key="2">
    <citation type="journal article" date="2018" name="Environ. Sci. Technol.">
        <title>The Toxicogenome of Hyalella azteca: A Model for Sediment Ecotoxicology and Evolutionary Toxicology.</title>
        <authorList>
            <person name="Poynton H.C."/>
            <person name="Hasenbein S."/>
            <person name="Benoit J.B."/>
            <person name="Sepulveda M.S."/>
            <person name="Poelchau M.F."/>
            <person name="Hughes D.S.T."/>
            <person name="Murali S.C."/>
            <person name="Chen S."/>
            <person name="Glastad K.M."/>
            <person name="Goodisman M.A.D."/>
            <person name="Werren J.H."/>
            <person name="Vineis J.H."/>
            <person name="Bowen J.L."/>
            <person name="Friedrich M."/>
            <person name="Jones J."/>
            <person name="Robertson H.M."/>
            <person name="Feyereisen R."/>
            <person name="Mechler-Hickson A."/>
            <person name="Mathers N."/>
            <person name="Lee C.E."/>
            <person name="Colbourne J.K."/>
            <person name="Biales A."/>
            <person name="Johnston J.S."/>
            <person name="Wellborn G.A."/>
            <person name="Rosendale A.J."/>
            <person name="Cridge A.G."/>
            <person name="Munoz-Torres M.C."/>
            <person name="Bain P.A."/>
            <person name="Manny A.R."/>
            <person name="Major K.M."/>
            <person name="Lambert F.N."/>
            <person name="Vulpe C.D."/>
            <person name="Tuck P."/>
            <person name="Blalock B.J."/>
            <person name="Lin Y.Y."/>
            <person name="Smith M.E."/>
            <person name="Ochoa-Acuna H."/>
            <person name="Chen M.M."/>
            <person name="Childers C.P."/>
            <person name="Qu J."/>
            <person name="Dugan S."/>
            <person name="Lee S.L."/>
            <person name="Chao H."/>
            <person name="Dinh H."/>
            <person name="Han Y."/>
            <person name="Doddapaneni H."/>
            <person name="Worley K.C."/>
            <person name="Muzny D.M."/>
            <person name="Gibbs R.A."/>
            <person name="Richards S."/>
        </authorList>
    </citation>
    <scope>NUCLEOTIDE SEQUENCE</scope>
    <source>
        <strain evidence="17">HAZT.00-mixed</strain>
        <tissue evidence="17">Whole organism</tissue>
    </source>
</reference>
<evidence type="ECO:0000259" key="16">
    <source>
        <dbReference type="SMART" id="SM00934"/>
    </source>
</evidence>
<evidence type="ECO:0000256" key="10">
    <source>
        <dbReference type="ARBA" id="ARBA00022793"/>
    </source>
</evidence>
<evidence type="ECO:0000256" key="9">
    <source>
        <dbReference type="ARBA" id="ARBA00022679"/>
    </source>
</evidence>
<proteinExistence type="inferred from homology"/>
<dbReference type="OrthoDB" id="10263753at2759"/>
<dbReference type="PANTHER" id="PTHR19278:SF9">
    <property type="entry name" value="URIDINE 5'-MONOPHOSPHATE SYNTHASE"/>
    <property type="match status" value="1"/>
</dbReference>
<evidence type="ECO:0000313" key="17">
    <source>
        <dbReference type="EMBL" id="KAA0188312.1"/>
    </source>
</evidence>
<dbReference type="PANTHER" id="PTHR19278">
    <property type="entry name" value="OROTATE PHOSPHORIBOSYLTRANSFERASE"/>
    <property type="match status" value="1"/>
</dbReference>
<keyword evidence="9" id="KW-0808">Transferase</keyword>
<feature type="domain" description="Orotidine 5'-phosphate decarboxylase" evidence="16">
    <location>
        <begin position="266"/>
        <end position="476"/>
    </location>
</feature>
<dbReference type="PROSITE" id="PS00156">
    <property type="entry name" value="OMPDECASE"/>
    <property type="match status" value="1"/>
</dbReference>
<feature type="binding site" evidence="15">
    <location>
        <position position="294"/>
    </location>
    <ligand>
        <name>substrate</name>
    </ligand>
</feature>
<dbReference type="SMART" id="SM00934">
    <property type="entry name" value="OMPdecase"/>
    <property type="match status" value="1"/>
</dbReference>
<dbReference type="AlphaFoldDB" id="A0A6A0GTR7"/>
<feature type="binding site" evidence="15">
    <location>
        <position position="440"/>
    </location>
    <ligand>
        <name>substrate</name>
    </ligand>
</feature>
<gene>
    <name evidence="17" type="ORF">HAZT_HAZT010975</name>
</gene>
<dbReference type="Proteomes" id="UP000711488">
    <property type="component" value="Unassembled WGS sequence"/>
</dbReference>
<name>A0A6A0GTR7_HYAAZ</name>
<comment type="similarity">
    <text evidence="4">In the C-terminal section; belongs to the OMP decarboxylase family.</text>
</comment>
<dbReference type="EC" id="2.4.2.10" evidence="5"/>
<comment type="caution">
    <text evidence="17">The sequence shown here is derived from an EMBL/GenBank/DDBJ whole genome shotgun (WGS) entry which is preliminary data.</text>
</comment>
<dbReference type="InterPro" id="IPR013785">
    <property type="entry name" value="Aldolase_TIM"/>
</dbReference>
<dbReference type="InterPro" id="IPR004467">
    <property type="entry name" value="Or_phspho_trans_dom"/>
</dbReference>
<comment type="similarity">
    <text evidence="3">In the N-terminal section; belongs to the purine/pyrimidine phosphoribosyltransferase family.</text>
</comment>
<dbReference type="NCBIfam" id="TIGR01740">
    <property type="entry name" value="pyrF"/>
    <property type="match status" value="1"/>
</dbReference>
<dbReference type="InterPro" id="IPR029057">
    <property type="entry name" value="PRTase-like"/>
</dbReference>
<feature type="binding site" evidence="15">
    <location>
        <position position="382"/>
    </location>
    <ligand>
        <name>substrate</name>
    </ligand>
</feature>
<accession>A0A6A0GTR7</accession>
<dbReference type="EMBL" id="JQDR03014311">
    <property type="protein sequence ID" value="KAA0188312.1"/>
    <property type="molecule type" value="Genomic_DNA"/>
</dbReference>
<dbReference type="SUPFAM" id="SSF51366">
    <property type="entry name" value="Ribulose-phoshate binding barrel"/>
    <property type="match status" value="1"/>
</dbReference>
<evidence type="ECO:0000256" key="12">
    <source>
        <dbReference type="ARBA" id="ARBA00023239"/>
    </source>
</evidence>
<evidence type="ECO:0000256" key="13">
    <source>
        <dbReference type="ARBA" id="ARBA00023268"/>
    </source>
</evidence>
<dbReference type="InterPro" id="IPR000836">
    <property type="entry name" value="PRTase_dom"/>
</dbReference>
<evidence type="ECO:0000256" key="6">
    <source>
        <dbReference type="ARBA" id="ARBA00012321"/>
    </source>
</evidence>
<feature type="active site" description="For OMPdecase activity" evidence="14">
    <location>
        <position position="327"/>
    </location>
</feature>
<evidence type="ECO:0000256" key="4">
    <source>
        <dbReference type="ARBA" id="ARBA00009769"/>
    </source>
</evidence>
<feature type="binding site" evidence="15">
    <location>
        <position position="460"/>
    </location>
    <ligand>
        <name>substrate</name>
    </ligand>
</feature>
<dbReference type="InterPro" id="IPR023031">
    <property type="entry name" value="OPRT"/>
</dbReference>
<evidence type="ECO:0000256" key="14">
    <source>
        <dbReference type="PIRSR" id="PIRSR614732-1"/>
    </source>
</evidence>
<dbReference type="GO" id="GO:0004590">
    <property type="term" value="F:orotidine-5'-phosphate decarboxylase activity"/>
    <property type="evidence" value="ECO:0007669"/>
    <property type="project" value="UniProtKB-EC"/>
</dbReference>
<keyword evidence="10" id="KW-0210">Decarboxylase</keyword>
<evidence type="ECO:0000256" key="7">
    <source>
        <dbReference type="ARBA" id="ARBA00015047"/>
    </source>
</evidence>
<dbReference type="CDD" id="cd04725">
    <property type="entry name" value="OMP_decarboxylase_like"/>
    <property type="match status" value="1"/>
</dbReference>
<dbReference type="EC" id="4.1.1.23" evidence="6"/>
<dbReference type="InterPro" id="IPR018089">
    <property type="entry name" value="OMPdecase_AS"/>
</dbReference>
<comment type="pathway">
    <text evidence="2">Pyrimidine metabolism; UMP biosynthesis via de novo pathway; UMP from orotate: step 1/2.</text>
</comment>
<evidence type="ECO:0000256" key="15">
    <source>
        <dbReference type="PIRSR" id="PIRSR614732-2"/>
    </source>
</evidence>
<dbReference type="FunFam" id="3.20.20.70:FF:000114">
    <property type="entry name" value="Decarboxylase,orotidine phosphate"/>
    <property type="match status" value="1"/>
</dbReference>
<dbReference type="Gene3D" id="3.40.50.2020">
    <property type="match status" value="1"/>
</dbReference>
<feature type="binding site" evidence="15">
    <location>
        <position position="461"/>
    </location>
    <ligand>
        <name>substrate</name>
    </ligand>
</feature>
<evidence type="ECO:0000256" key="8">
    <source>
        <dbReference type="ARBA" id="ARBA00022676"/>
    </source>
</evidence>